<evidence type="ECO:0008006" key="5">
    <source>
        <dbReference type="Google" id="ProtNLM"/>
    </source>
</evidence>
<comment type="caution">
    <text evidence="2">The sequence shown here is derived from an EMBL/GenBank/DDBJ whole genome shotgun (WGS) entry which is preliminary data.</text>
</comment>
<dbReference type="AlphaFoldDB" id="A0A6A4BD43"/>
<evidence type="ECO:0000313" key="1">
    <source>
        <dbReference type="EMBL" id="KAE8962854.1"/>
    </source>
</evidence>
<evidence type="ECO:0000313" key="3">
    <source>
        <dbReference type="Proteomes" id="UP000429607"/>
    </source>
</evidence>
<proteinExistence type="predicted"/>
<sequence length="357" mass="40842">MADTKRSLQHVVPLSSRIQCVEWMEIDVTMNGEKGLCGRAVSHFPALFRSDNRRVNLNKARDWWSKRAATNAKIDEKKQLKYASSVRGTRQQFVVKAVRGRGRKLEAQWDWLYPLLLSEFERLRRAGVKFSARLVRDMATVLIEDSTHPIYIKGLIIKGVPFREKVTEQRIQDFLERFDIVYRRLKGNKQVSEEKQQHIDLAIAAHLGRLKRQFDDKTIDPNQIYNMDESHFVIDLDDGKTLDFQGAEEVKYRKIVSGREGITMCVLLKGGSNSKILCPMLIFKNVNSSHPIQGLPDAVDGVCYRSTPSAFINNVTMTQWLHDVRCWGPGGPFVGERILWMDNASGHSGQDVQVEAK</sequence>
<dbReference type="EMBL" id="QXFT01005793">
    <property type="protein sequence ID" value="KAE9271176.1"/>
    <property type="molecule type" value="Genomic_DNA"/>
</dbReference>
<accession>A0A6A4BD43</accession>
<keyword evidence="4" id="KW-1185">Reference proteome</keyword>
<gene>
    <name evidence="1" type="ORF">PR001_g29566</name>
    <name evidence="2" type="ORF">PR003_g30588</name>
</gene>
<dbReference type="EMBL" id="QXFV01005999">
    <property type="protein sequence ID" value="KAE8962854.1"/>
    <property type="molecule type" value="Genomic_DNA"/>
</dbReference>
<evidence type="ECO:0000313" key="2">
    <source>
        <dbReference type="EMBL" id="KAE9271176.1"/>
    </source>
</evidence>
<organism evidence="2 4">
    <name type="scientific">Phytophthora rubi</name>
    <dbReference type="NCBI Taxonomy" id="129364"/>
    <lineage>
        <taxon>Eukaryota</taxon>
        <taxon>Sar</taxon>
        <taxon>Stramenopiles</taxon>
        <taxon>Oomycota</taxon>
        <taxon>Peronosporomycetes</taxon>
        <taxon>Peronosporales</taxon>
        <taxon>Peronosporaceae</taxon>
        <taxon>Phytophthora</taxon>
    </lineage>
</organism>
<reference evidence="2 4" key="1">
    <citation type="submission" date="2018-08" db="EMBL/GenBank/DDBJ databases">
        <title>Genomic investigation of the strawberry pathogen Phytophthora fragariae indicates pathogenicity is determined by transcriptional variation in three key races.</title>
        <authorList>
            <person name="Adams T.M."/>
            <person name="Armitage A.D."/>
            <person name="Sobczyk M.K."/>
            <person name="Bates H.J."/>
            <person name="Dunwell J.M."/>
            <person name="Nellist C.F."/>
            <person name="Harrison R.J."/>
        </authorList>
    </citation>
    <scope>NUCLEOTIDE SEQUENCE [LARGE SCALE GENOMIC DNA]</scope>
    <source>
        <strain evidence="1 3">SCRP249</strain>
        <strain evidence="2 4">SCRP333</strain>
    </source>
</reference>
<dbReference type="Proteomes" id="UP000429607">
    <property type="component" value="Unassembled WGS sequence"/>
</dbReference>
<name>A0A6A4BD43_9STRA</name>
<dbReference type="Proteomes" id="UP000434957">
    <property type="component" value="Unassembled WGS sequence"/>
</dbReference>
<evidence type="ECO:0000313" key="4">
    <source>
        <dbReference type="Proteomes" id="UP000434957"/>
    </source>
</evidence>
<protein>
    <recommendedName>
        <fullName evidence="5">DDE-1 domain-containing protein</fullName>
    </recommendedName>
</protein>